<dbReference type="SUPFAM" id="SSF82171">
    <property type="entry name" value="DPP6 N-terminal domain-like"/>
    <property type="match status" value="1"/>
</dbReference>
<keyword evidence="7" id="KW-1185">Reference proteome</keyword>
<evidence type="ECO:0000313" key="7">
    <source>
        <dbReference type="Proteomes" id="UP000275356"/>
    </source>
</evidence>
<name>A0A3N2D930_9MICO</name>
<dbReference type="RefSeq" id="WP_123738495.1">
    <property type="nucleotide sequence ID" value="NZ_RKHQ01000001.1"/>
</dbReference>
<reference evidence="6 7" key="1">
    <citation type="submission" date="2018-11" db="EMBL/GenBank/DDBJ databases">
        <title>Sequencing the genomes of 1000 actinobacteria strains.</title>
        <authorList>
            <person name="Klenk H.-P."/>
        </authorList>
    </citation>
    <scope>NUCLEOTIDE SEQUENCE [LARGE SCALE GENOMIC DNA]</scope>
    <source>
        <strain evidence="6 7">DSM 13521</strain>
    </source>
</reference>
<feature type="region of interest" description="Disordered" evidence="4">
    <location>
        <begin position="217"/>
        <end position="254"/>
    </location>
</feature>
<dbReference type="GO" id="GO:0006508">
    <property type="term" value="P:proteolysis"/>
    <property type="evidence" value="ECO:0007669"/>
    <property type="project" value="InterPro"/>
</dbReference>
<protein>
    <submittedName>
        <fullName evidence="6">Dipeptidyl aminopeptidase/acylaminoacyl peptidase</fullName>
    </submittedName>
</protein>
<dbReference type="PANTHER" id="PTHR42776:SF13">
    <property type="entry name" value="DIPEPTIDYL-PEPTIDASE 5"/>
    <property type="match status" value="1"/>
</dbReference>
<dbReference type="AlphaFoldDB" id="A0A3N2D930"/>
<feature type="domain" description="Peptidase S9 prolyl oligopeptidase catalytic" evidence="5">
    <location>
        <begin position="504"/>
        <end position="713"/>
    </location>
</feature>
<dbReference type="Gene3D" id="3.40.50.1820">
    <property type="entry name" value="alpha/beta hydrolase"/>
    <property type="match status" value="1"/>
</dbReference>
<keyword evidence="1" id="KW-0732">Signal</keyword>
<feature type="compositionally biased region" description="Basic and acidic residues" evidence="4">
    <location>
        <begin position="237"/>
        <end position="246"/>
    </location>
</feature>
<dbReference type="InterPro" id="IPR001375">
    <property type="entry name" value="Peptidase_S9_cat"/>
</dbReference>
<feature type="region of interest" description="Disordered" evidence="4">
    <location>
        <begin position="1"/>
        <end position="24"/>
    </location>
</feature>
<dbReference type="SUPFAM" id="SSF53474">
    <property type="entry name" value="alpha/beta-Hydrolases"/>
    <property type="match status" value="1"/>
</dbReference>
<feature type="compositionally biased region" description="Low complexity" evidence="4">
    <location>
        <begin position="224"/>
        <end position="233"/>
    </location>
</feature>
<keyword evidence="2" id="KW-0378">Hydrolase</keyword>
<evidence type="ECO:0000256" key="2">
    <source>
        <dbReference type="ARBA" id="ARBA00022801"/>
    </source>
</evidence>
<gene>
    <name evidence="6" type="ORF">EDD28_0875</name>
</gene>
<sequence>MTESTAPADPAVPDPVSDAAPAAPTPFHSLEEYVALPRLGTLALSPDGRRLVVTQQGLDAKRTAYVTSLWEVDPTGVAPARRLTRGAKGEGGPVFTSAGDLLFVARRAEPGTAESDAKACVWRLPAAGGEAHVLARRPAGVSSVLAAEDADTVLVVADTLRGARDEADERRLRDLREDRKVAAILHSASPVRYWDADLGPAFPRLFAVEGAPLPTAAAKDGDDAAPAPVVADPGDPDAERGTRDLTPDGLPGFEGAALAPDGSFAVVVQSVPQERAGLRDRLERIDVASGERRVLVDPGAGEGHASNPVVSPDGRWVCYVLETEPTPTTAVDQQLWVVGADGTGARRLVADWDRWPVSAAWLPDGAALLVVADDTGDAPVFRVPATPDATAADVERLTEDGAYSSVVVSPDGSCAYALRASYVAPNEPVRIDLATSEVTQLRSPAPSPELPGWLTEVETTVTDPDGTAVRVRGYLALPDGADEANPAPLLLWIHGGPLSSWNAWSWRWNPWLLVAKGYAVLLPDPALSTGYGRDFVQRGWGAWGAAPYTDLMALTDAVERRADVDETRTAAMGGSFGGYMANWVAGHTDRFRAIVTHASLWALDQFGPTTDVPSYWRAEVSPEMAREHSPHRFVGDIVTPMLVVHGDKDYRVPIGEGLRLWYELLASSGLPADDEGRSPHRFLYFPDENHWVLTPEHAKVWYGVVSAFLAEHVLGQEEQLPEVLALGG</sequence>
<evidence type="ECO:0000256" key="4">
    <source>
        <dbReference type="SAM" id="MobiDB-lite"/>
    </source>
</evidence>
<evidence type="ECO:0000259" key="5">
    <source>
        <dbReference type="Pfam" id="PF00326"/>
    </source>
</evidence>
<dbReference type="InterPro" id="IPR011042">
    <property type="entry name" value="6-blade_b-propeller_TolB-like"/>
</dbReference>
<organism evidence="6 7">
    <name type="scientific">Salana multivorans</name>
    <dbReference type="NCBI Taxonomy" id="120377"/>
    <lineage>
        <taxon>Bacteria</taxon>
        <taxon>Bacillati</taxon>
        <taxon>Actinomycetota</taxon>
        <taxon>Actinomycetes</taxon>
        <taxon>Micrococcales</taxon>
        <taxon>Beutenbergiaceae</taxon>
        <taxon>Salana</taxon>
    </lineage>
</organism>
<dbReference type="Proteomes" id="UP000275356">
    <property type="component" value="Unassembled WGS sequence"/>
</dbReference>
<keyword evidence="6" id="KW-0031">Aminopeptidase</keyword>
<dbReference type="InterPro" id="IPR011659">
    <property type="entry name" value="WD40"/>
</dbReference>
<dbReference type="EMBL" id="RKHQ01000001">
    <property type="protein sequence ID" value="ROR96293.1"/>
    <property type="molecule type" value="Genomic_DNA"/>
</dbReference>
<dbReference type="Gene3D" id="2.120.10.30">
    <property type="entry name" value="TolB, C-terminal domain"/>
    <property type="match status" value="2"/>
</dbReference>
<evidence type="ECO:0000256" key="1">
    <source>
        <dbReference type="ARBA" id="ARBA00022729"/>
    </source>
</evidence>
<evidence type="ECO:0000256" key="3">
    <source>
        <dbReference type="ARBA" id="ARBA00022825"/>
    </source>
</evidence>
<dbReference type="PANTHER" id="PTHR42776">
    <property type="entry name" value="SERINE PEPTIDASE S9 FAMILY MEMBER"/>
    <property type="match status" value="1"/>
</dbReference>
<keyword evidence="3" id="KW-0720">Serine protease</keyword>
<evidence type="ECO:0000313" key="6">
    <source>
        <dbReference type="EMBL" id="ROR96293.1"/>
    </source>
</evidence>
<comment type="caution">
    <text evidence="6">The sequence shown here is derived from an EMBL/GenBank/DDBJ whole genome shotgun (WGS) entry which is preliminary data.</text>
</comment>
<dbReference type="Pfam" id="PF07676">
    <property type="entry name" value="PD40"/>
    <property type="match status" value="1"/>
</dbReference>
<proteinExistence type="predicted"/>
<dbReference type="InterPro" id="IPR029058">
    <property type="entry name" value="AB_hydrolase_fold"/>
</dbReference>
<dbReference type="Pfam" id="PF00326">
    <property type="entry name" value="Peptidase_S9"/>
    <property type="match status" value="1"/>
</dbReference>
<keyword evidence="6" id="KW-0645">Protease</keyword>
<dbReference type="OrthoDB" id="262125at2"/>
<dbReference type="GO" id="GO:0004177">
    <property type="term" value="F:aminopeptidase activity"/>
    <property type="evidence" value="ECO:0007669"/>
    <property type="project" value="UniProtKB-KW"/>
</dbReference>
<accession>A0A3N2D930</accession>
<dbReference type="GO" id="GO:0004252">
    <property type="term" value="F:serine-type endopeptidase activity"/>
    <property type="evidence" value="ECO:0007669"/>
    <property type="project" value="TreeGrafter"/>
</dbReference>